<dbReference type="InterPro" id="IPR020845">
    <property type="entry name" value="AMP-binding_CS"/>
</dbReference>
<dbReference type="PANTHER" id="PTHR43347:SF3">
    <property type="entry name" value="ACYL-COA SYNTHETASE SHORT-CHAIN FAMILY MEMBER 3, MITOCHONDRIAL"/>
    <property type="match status" value="1"/>
</dbReference>
<feature type="transmembrane region" description="Helical" evidence="3">
    <location>
        <begin position="113"/>
        <end position="140"/>
    </location>
</feature>
<dbReference type="Gene3D" id="3.40.50.12780">
    <property type="entry name" value="N-terminal domain of ligase-like"/>
    <property type="match status" value="1"/>
</dbReference>
<evidence type="ECO:0000256" key="3">
    <source>
        <dbReference type="SAM" id="Phobius"/>
    </source>
</evidence>
<dbReference type="STRING" id="42251.A0A2T7A6P5"/>
<feature type="domain" description="AMP-dependent synthetase/ligase" evidence="4">
    <location>
        <begin position="66"/>
        <end position="498"/>
    </location>
</feature>
<keyword evidence="3" id="KW-0812">Transmembrane</keyword>
<dbReference type="GO" id="GO:0050218">
    <property type="term" value="F:propionate-CoA ligase activity"/>
    <property type="evidence" value="ECO:0007669"/>
    <property type="project" value="TreeGrafter"/>
</dbReference>
<name>A0A2T7A6P5_TUBBO</name>
<dbReference type="Pfam" id="PF16177">
    <property type="entry name" value="ACAS_N"/>
    <property type="match status" value="1"/>
</dbReference>
<comment type="caution">
    <text evidence="7">The sequence shown here is derived from an EMBL/GenBank/DDBJ whole genome shotgun (WGS) entry which is preliminary data.</text>
</comment>
<evidence type="ECO:0000256" key="1">
    <source>
        <dbReference type="ARBA" id="ARBA00006432"/>
    </source>
</evidence>
<comment type="similarity">
    <text evidence="1">Belongs to the ATP-dependent AMP-binding enzyme family.</text>
</comment>
<dbReference type="Pfam" id="PF00501">
    <property type="entry name" value="AMP-binding"/>
    <property type="match status" value="1"/>
</dbReference>
<dbReference type="InterPro" id="IPR000873">
    <property type="entry name" value="AMP-dep_synth/lig_dom"/>
</dbReference>
<feature type="domain" description="Acetyl-coenzyme A synthetase N-terminal" evidence="6">
    <location>
        <begin position="6"/>
        <end position="57"/>
    </location>
</feature>
<dbReference type="Gene3D" id="3.30.300.30">
    <property type="match status" value="1"/>
</dbReference>
<organism evidence="7 8">
    <name type="scientific">Tuber borchii</name>
    <name type="common">White truffle</name>
    <dbReference type="NCBI Taxonomy" id="42251"/>
    <lineage>
        <taxon>Eukaryota</taxon>
        <taxon>Fungi</taxon>
        <taxon>Dikarya</taxon>
        <taxon>Ascomycota</taxon>
        <taxon>Pezizomycotina</taxon>
        <taxon>Pezizomycetes</taxon>
        <taxon>Pezizales</taxon>
        <taxon>Tuberaceae</taxon>
        <taxon>Tuber</taxon>
    </lineage>
</organism>
<dbReference type="OrthoDB" id="1706066at2759"/>
<keyword evidence="8" id="KW-1185">Reference proteome</keyword>
<evidence type="ECO:0000256" key="2">
    <source>
        <dbReference type="SAM" id="MobiDB-lite"/>
    </source>
</evidence>
<dbReference type="PANTHER" id="PTHR43347">
    <property type="entry name" value="ACYL-COA SYNTHETASE"/>
    <property type="match status" value="1"/>
</dbReference>
<feature type="domain" description="AMP-binding enzyme C-terminal" evidence="5">
    <location>
        <begin position="567"/>
        <end position="647"/>
    </location>
</feature>
<evidence type="ECO:0000259" key="4">
    <source>
        <dbReference type="Pfam" id="PF00501"/>
    </source>
</evidence>
<protein>
    <recommendedName>
        <fullName evidence="9">Acetyl-CoA synthetase-like protein</fullName>
    </recommendedName>
</protein>
<gene>
    <name evidence="7" type="ORF">B9Z19DRAFT_963775</name>
</gene>
<dbReference type="InterPro" id="IPR032387">
    <property type="entry name" value="ACAS_N"/>
</dbReference>
<proteinExistence type="inferred from homology"/>
<keyword evidence="3" id="KW-0472">Membrane</keyword>
<evidence type="ECO:0000313" key="8">
    <source>
        <dbReference type="Proteomes" id="UP000244722"/>
    </source>
</evidence>
<evidence type="ECO:0000313" key="7">
    <source>
        <dbReference type="EMBL" id="PUU83413.1"/>
    </source>
</evidence>
<evidence type="ECO:0008006" key="9">
    <source>
        <dbReference type="Google" id="ProtNLM"/>
    </source>
</evidence>
<keyword evidence="3" id="KW-1133">Transmembrane helix</keyword>
<dbReference type="EMBL" id="NESQ01000012">
    <property type="protein sequence ID" value="PUU83413.1"/>
    <property type="molecule type" value="Genomic_DNA"/>
</dbReference>
<feature type="region of interest" description="Disordered" evidence="2">
    <location>
        <begin position="233"/>
        <end position="253"/>
    </location>
</feature>
<dbReference type="AlphaFoldDB" id="A0A2T7A6P5"/>
<evidence type="ECO:0000259" key="5">
    <source>
        <dbReference type="Pfam" id="PF13193"/>
    </source>
</evidence>
<reference evidence="7 8" key="1">
    <citation type="submission" date="2017-04" db="EMBL/GenBank/DDBJ databases">
        <title>Draft genome sequence of Tuber borchii Vittad., a whitish edible truffle.</title>
        <authorList>
            <consortium name="DOE Joint Genome Institute"/>
            <person name="Murat C."/>
            <person name="Kuo A."/>
            <person name="Barry K.W."/>
            <person name="Clum A."/>
            <person name="Dockter R.B."/>
            <person name="Fauchery L."/>
            <person name="Iotti M."/>
            <person name="Kohler A."/>
            <person name="Labutti K."/>
            <person name="Lindquist E.A."/>
            <person name="Lipzen A."/>
            <person name="Ohm R.A."/>
            <person name="Wang M."/>
            <person name="Grigoriev I.V."/>
            <person name="Zambonelli A."/>
            <person name="Martin F.M."/>
        </authorList>
    </citation>
    <scope>NUCLEOTIDE SEQUENCE [LARGE SCALE GENOMIC DNA]</scope>
    <source>
        <strain evidence="7 8">Tbo3840</strain>
    </source>
</reference>
<accession>A0A2T7A6P5</accession>
<evidence type="ECO:0000259" key="6">
    <source>
        <dbReference type="Pfam" id="PF16177"/>
    </source>
</evidence>
<dbReference type="InterPro" id="IPR042099">
    <property type="entry name" value="ANL_N_sf"/>
</dbReference>
<dbReference type="InterPro" id="IPR045851">
    <property type="entry name" value="AMP-bd_C_sf"/>
</dbReference>
<dbReference type="Pfam" id="PF13193">
    <property type="entry name" value="AMP-binding_C"/>
    <property type="match status" value="1"/>
</dbReference>
<dbReference type="Proteomes" id="UP000244722">
    <property type="component" value="Unassembled WGS sequence"/>
</dbReference>
<dbReference type="InterPro" id="IPR025110">
    <property type="entry name" value="AMP-bd_C"/>
</dbReference>
<sequence>MDEQSKHHSESLRAPADFWHAHAQKLFWETQYSTPLGVDGKRKWQWFPDGRISTTYNLITRHVLSGRGEQRAIIWDSPVTGQKRVITYAELQEQVEVFAEVLRGRGVKEGDTVLVYSLLLFLFCGMPMIPSCMIALLAIAHLGAIHTVVFGGFSPTECAKRISSAKPKLVLTASCGIEGSRVIPYLPLVREAISKSDWKPQNTLVLQRDKLYVSLDKTLRELNWNSLVRSLETRRSQPPPSSTSPASSNPITRIPIPNSTKTVELGAAFHSCAPQYIIYTSGTTGQPKGITRNIGGHLVGLQYSIEHFFGIRAGDTIFTASDLGWVVGHSYILYAPLLIGATTVLFEGKPVGTPDASTFWRVISEWKVNVLSTAPTALRAIRREDPTLEMVKKFDISSLRAIFLAGERSEPSIVTDYQNAIFGPSISPSRKGLIVDNWWSSESGSPITGISLGFNTLPAPIKPGSAGKPMPGWGLKVVSDAGVPLPAGQNGNIVLATPLAPTGLTELWSDTEAARFHSAYFARFAGKGEWFDTGDAGFLDQDGYVHVMSRTDDVINVAAHRFSTGAIEEAILAHVAIAEAYVVGAPDALKGHVPFAVVVLKPSSSASLLEEKLLKEVNGHVRTEIGPIAALRGVVVVDKVPRTRSGKTLRRVVRAIVENSVWGEFGKEVEVPATVEDESVVAGLREKVEAWFLERGVKARL</sequence>
<dbReference type="SUPFAM" id="SSF56801">
    <property type="entry name" value="Acetyl-CoA synthetase-like"/>
    <property type="match status" value="1"/>
</dbReference>
<dbReference type="PROSITE" id="PS00455">
    <property type="entry name" value="AMP_BINDING"/>
    <property type="match status" value="1"/>
</dbReference>